<evidence type="ECO:0008006" key="4">
    <source>
        <dbReference type="Google" id="ProtNLM"/>
    </source>
</evidence>
<dbReference type="EMBL" id="NIQC01000014">
    <property type="protein sequence ID" value="OWZ83667.1"/>
    <property type="molecule type" value="Genomic_DNA"/>
</dbReference>
<proteinExistence type="predicted"/>
<sequence length="134" mass="15156">MNFFKSIIVSFFVIYFYNKFVLKFSVVNKEKIFLIEFLAPLIEESTKTTMAIIFNTPILLTHVGIGVIEAIRDYIFLRSLGGALSSLAGHTFFGFITVLVYIVTDYLIIGIGVSVLAHISWNFFIIKVSQTKNS</sequence>
<comment type="caution">
    <text evidence="2">The sequence shown here is derived from an EMBL/GenBank/DDBJ whole genome shotgun (WGS) entry which is preliminary data.</text>
</comment>
<evidence type="ECO:0000313" key="2">
    <source>
        <dbReference type="EMBL" id="OWZ83667.1"/>
    </source>
</evidence>
<keyword evidence="1" id="KW-0472">Membrane</keyword>
<feature type="transmembrane region" description="Helical" evidence="1">
    <location>
        <begin position="7"/>
        <end position="28"/>
    </location>
</feature>
<gene>
    <name evidence="2" type="ORF">CDO51_07550</name>
</gene>
<accession>A0A226BZZ6</accession>
<protein>
    <recommendedName>
        <fullName evidence="4">CPBP family intramembrane metalloprotease</fullName>
    </recommendedName>
</protein>
<dbReference type="RefSeq" id="WP_089023682.1">
    <property type="nucleotide sequence ID" value="NZ_NIQC01000014.1"/>
</dbReference>
<keyword evidence="1" id="KW-1133">Transmembrane helix</keyword>
<dbReference type="OrthoDB" id="1683367at2"/>
<keyword evidence="1" id="KW-0812">Transmembrane</keyword>
<name>A0A226BZZ6_9FIRM</name>
<dbReference type="AlphaFoldDB" id="A0A226BZZ6"/>
<organism evidence="2 3">
    <name type="scientific">Natranaerobius trueperi</name>
    <dbReference type="NCBI Taxonomy" id="759412"/>
    <lineage>
        <taxon>Bacteria</taxon>
        <taxon>Bacillati</taxon>
        <taxon>Bacillota</taxon>
        <taxon>Clostridia</taxon>
        <taxon>Natranaerobiales</taxon>
        <taxon>Natranaerobiaceae</taxon>
        <taxon>Natranaerobius</taxon>
    </lineage>
</organism>
<feature type="transmembrane region" description="Helical" evidence="1">
    <location>
        <begin position="80"/>
        <end position="102"/>
    </location>
</feature>
<dbReference type="Proteomes" id="UP000214588">
    <property type="component" value="Unassembled WGS sequence"/>
</dbReference>
<feature type="transmembrane region" description="Helical" evidence="1">
    <location>
        <begin position="108"/>
        <end position="126"/>
    </location>
</feature>
<feature type="transmembrane region" description="Helical" evidence="1">
    <location>
        <begin position="48"/>
        <end position="68"/>
    </location>
</feature>
<keyword evidence="3" id="KW-1185">Reference proteome</keyword>
<evidence type="ECO:0000256" key="1">
    <source>
        <dbReference type="SAM" id="Phobius"/>
    </source>
</evidence>
<evidence type="ECO:0000313" key="3">
    <source>
        <dbReference type="Proteomes" id="UP000214588"/>
    </source>
</evidence>
<reference evidence="2 3" key="1">
    <citation type="submission" date="2017-06" db="EMBL/GenBank/DDBJ databases">
        <title>Draft Genome Sequence of Natranaerobius trueperi halophilic, alkalithermophilic bacteria from soda lakes.</title>
        <authorList>
            <person name="Zhao B."/>
        </authorList>
    </citation>
    <scope>NUCLEOTIDE SEQUENCE [LARGE SCALE GENOMIC DNA]</scope>
    <source>
        <strain evidence="2 3">DSM 18760</strain>
    </source>
</reference>